<protein>
    <submittedName>
        <fullName evidence="2">Uncharacterized protein</fullName>
    </submittedName>
</protein>
<evidence type="ECO:0000313" key="3">
    <source>
        <dbReference type="Proteomes" id="UP000006503"/>
    </source>
</evidence>
<keyword evidence="1" id="KW-1133">Transmembrane helix</keyword>
<proteinExistence type="predicted"/>
<sequence length="42" mass="4295">MVVLQGYLVLAALPSIKLFAGLAVVILIGLLAEGLVFNNLAG</sequence>
<reference evidence="3" key="1">
    <citation type="journal article" date="2013" name="Microb. Biotechnol.">
        <title>Metabolic potential of the organic-solvent tolerant Pseudomonas putida DOT-T1E deduced from its annotated genome.</title>
        <authorList>
            <person name="Udaondo Z."/>
            <person name="Molina L."/>
            <person name="Daniels C."/>
            <person name="Gomez M.J."/>
            <person name="Molina-Henares M.A."/>
            <person name="Matilla M.A."/>
            <person name="Roca A."/>
            <person name="Fernandez M."/>
            <person name="Duque E."/>
            <person name="Segura A."/>
            <person name="Ramos J.L."/>
        </authorList>
    </citation>
    <scope>NUCLEOTIDE SEQUENCE [LARGE SCALE GENOMIC DNA]</scope>
    <source>
        <strain evidence="3">DOT-T1E</strain>
    </source>
</reference>
<dbReference type="AlphaFoldDB" id="I7BZN5"/>
<name>I7BZN5_PSEPT</name>
<evidence type="ECO:0000313" key="2">
    <source>
        <dbReference type="EMBL" id="AFO49622.1"/>
    </source>
</evidence>
<accession>I7BZN5</accession>
<dbReference type="Proteomes" id="UP000006503">
    <property type="component" value="Chromosome"/>
</dbReference>
<dbReference type="HOGENOM" id="CLU_217628_0_0_6"/>
<dbReference type="KEGG" id="ppx:T1E_3791"/>
<organism evidence="2 3">
    <name type="scientific">Pseudomonas putida (strain DOT-T1E)</name>
    <dbReference type="NCBI Taxonomy" id="1196325"/>
    <lineage>
        <taxon>Bacteria</taxon>
        <taxon>Pseudomonadati</taxon>
        <taxon>Pseudomonadota</taxon>
        <taxon>Gammaproteobacteria</taxon>
        <taxon>Pseudomonadales</taxon>
        <taxon>Pseudomonadaceae</taxon>
        <taxon>Pseudomonas</taxon>
    </lineage>
</organism>
<dbReference type="PATRIC" id="fig|1196325.3.peg.3752"/>
<gene>
    <name evidence="2" type="ordered locus">T1E_3791</name>
</gene>
<dbReference type="EMBL" id="CP003734">
    <property type="protein sequence ID" value="AFO49622.1"/>
    <property type="molecule type" value="Genomic_DNA"/>
</dbReference>
<evidence type="ECO:0000256" key="1">
    <source>
        <dbReference type="SAM" id="Phobius"/>
    </source>
</evidence>
<feature type="transmembrane region" description="Helical" evidence="1">
    <location>
        <begin position="7"/>
        <end position="32"/>
    </location>
</feature>
<keyword evidence="1" id="KW-0472">Membrane</keyword>
<keyword evidence="1" id="KW-0812">Transmembrane</keyword>